<keyword evidence="2" id="KW-0802">TPR repeat</keyword>
<proteinExistence type="predicted"/>
<protein>
    <submittedName>
        <fullName evidence="3">Uncharacterized protein</fullName>
    </submittedName>
</protein>
<dbReference type="EMBL" id="JAGFBS010000018">
    <property type="protein sequence ID" value="KAG6374417.1"/>
    <property type="molecule type" value="Genomic_DNA"/>
</dbReference>
<name>A0A8I2YMQ2_9AGAM</name>
<comment type="caution">
    <text evidence="3">The sequence shown here is derived from an EMBL/GenBank/DDBJ whole genome shotgun (WGS) entry which is preliminary data.</text>
</comment>
<reference evidence="3" key="1">
    <citation type="submission" date="2021-03" db="EMBL/GenBank/DDBJ databases">
        <title>Evolutionary innovations through gain and loss of genes in the ectomycorrhizal Boletales.</title>
        <authorList>
            <person name="Wu G."/>
            <person name="Miyauchi S."/>
            <person name="Morin E."/>
            <person name="Yang Z.-L."/>
            <person name="Xu J."/>
            <person name="Martin F.M."/>
        </authorList>
    </citation>
    <scope>NUCLEOTIDE SEQUENCE</scope>
    <source>
        <strain evidence="3">BR01</strain>
    </source>
</reference>
<dbReference type="PANTHER" id="PTHR22904">
    <property type="entry name" value="TPR REPEAT CONTAINING PROTEIN"/>
    <property type="match status" value="1"/>
</dbReference>
<dbReference type="GO" id="GO:0051879">
    <property type="term" value="F:Hsp90 protein binding"/>
    <property type="evidence" value="ECO:0007669"/>
    <property type="project" value="TreeGrafter"/>
</dbReference>
<sequence length="80" mass="8545">MAPSTAAAQLKEQGNALFIKKDFVRAHDKYTEAIAIDGRNAVLHANRSACSFGMGKCVSAFRVSILGRLSIRGDACQCSV</sequence>
<dbReference type="InterPro" id="IPR011990">
    <property type="entry name" value="TPR-like_helical_dom_sf"/>
</dbReference>
<dbReference type="AlphaFoldDB" id="A0A8I2YMQ2"/>
<dbReference type="Gene3D" id="1.25.40.10">
    <property type="entry name" value="Tetratricopeptide repeat domain"/>
    <property type="match status" value="1"/>
</dbReference>
<evidence type="ECO:0000256" key="1">
    <source>
        <dbReference type="ARBA" id="ARBA00022737"/>
    </source>
</evidence>
<dbReference type="OrthoDB" id="2423701at2759"/>
<organism evidence="3 4">
    <name type="scientific">Boletus reticuloceps</name>
    <dbReference type="NCBI Taxonomy" id="495285"/>
    <lineage>
        <taxon>Eukaryota</taxon>
        <taxon>Fungi</taxon>
        <taxon>Dikarya</taxon>
        <taxon>Basidiomycota</taxon>
        <taxon>Agaricomycotina</taxon>
        <taxon>Agaricomycetes</taxon>
        <taxon>Agaricomycetidae</taxon>
        <taxon>Boletales</taxon>
        <taxon>Boletineae</taxon>
        <taxon>Boletaceae</taxon>
        <taxon>Boletoideae</taxon>
        <taxon>Boletus</taxon>
    </lineage>
</organism>
<keyword evidence="1" id="KW-0677">Repeat</keyword>
<dbReference type="PANTHER" id="PTHR22904:SF523">
    <property type="entry name" value="STRESS-INDUCED-PHOSPHOPROTEIN 1"/>
    <property type="match status" value="1"/>
</dbReference>
<evidence type="ECO:0000256" key="2">
    <source>
        <dbReference type="ARBA" id="ARBA00022803"/>
    </source>
</evidence>
<dbReference type="Proteomes" id="UP000683000">
    <property type="component" value="Unassembled WGS sequence"/>
</dbReference>
<dbReference type="SUPFAM" id="SSF48452">
    <property type="entry name" value="TPR-like"/>
    <property type="match status" value="1"/>
</dbReference>
<accession>A0A8I2YMQ2</accession>
<keyword evidence="4" id="KW-1185">Reference proteome</keyword>
<evidence type="ECO:0000313" key="4">
    <source>
        <dbReference type="Proteomes" id="UP000683000"/>
    </source>
</evidence>
<evidence type="ECO:0000313" key="3">
    <source>
        <dbReference type="EMBL" id="KAG6374417.1"/>
    </source>
</evidence>
<gene>
    <name evidence="3" type="ORF">JVT61DRAFT_4454</name>
</gene>